<dbReference type="RefSeq" id="WP_184017440.1">
    <property type="nucleotide sequence ID" value="NZ_JACHFD010000006.1"/>
</dbReference>
<feature type="compositionally biased region" description="Acidic residues" evidence="1">
    <location>
        <begin position="90"/>
        <end position="105"/>
    </location>
</feature>
<feature type="region of interest" description="Disordered" evidence="1">
    <location>
        <begin position="39"/>
        <end position="105"/>
    </location>
</feature>
<accession>A0A840VC14</accession>
<name>A0A840VC14_9BACT</name>
<reference evidence="2 3" key="1">
    <citation type="submission" date="2020-08" db="EMBL/GenBank/DDBJ databases">
        <title>Genomic Encyclopedia of Type Strains, Phase IV (KMG-IV): sequencing the most valuable type-strain genomes for metagenomic binning, comparative biology and taxonomic classification.</title>
        <authorList>
            <person name="Goeker M."/>
        </authorList>
    </citation>
    <scope>NUCLEOTIDE SEQUENCE [LARGE SCALE GENOMIC DNA]</scope>
    <source>
        <strain evidence="2 3">YC6886</strain>
    </source>
</reference>
<organism evidence="2 3">
    <name type="scientific">Haloferula luteola</name>
    <dbReference type="NCBI Taxonomy" id="595692"/>
    <lineage>
        <taxon>Bacteria</taxon>
        <taxon>Pseudomonadati</taxon>
        <taxon>Verrucomicrobiota</taxon>
        <taxon>Verrucomicrobiia</taxon>
        <taxon>Verrucomicrobiales</taxon>
        <taxon>Verrucomicrobiaceae</taxon>
        <taxon>Haloferula</taxon>
    </lineage>
</organism>
<keyword evidence="3" id="KW-1185">Reference proteome</keyword>
<evidence type="ECO:0008006" key="4">
    <source>
        <dbReference type="Google" id="ProtNLM"/>
    </source>
</evidence>
<proteinExistence type="predicted"/>
<evidence type="ECO:0000256" key="1">
    <source>
        <dbReference type="SAM" id="MobiDB-lite"/>
    </source>
</evidence>
<feature type="compositionally biased region" description="Basic and acidic residues" evidence="1">
    <location>
        <begin position="74"/>
        <end position="84"/>
    </location>
</feature>
<comment type="caution">
    <text evidence="2">The sequence shown here is derived from an EMBL/GenBank/DDBJ whole genome shotgun (WGS) entry which is preliminary data.</text>
</comment>
<evidence type="ECO:0000313" key="3">
    <source>
        <dbReference type="Proteomes" id="UP000557717"/>
    </source>
</evidence>
<dbReference type="Proteomes" id="UP000557717">
    <property type="component" value="Unassembled WGS sequence"/>
</dbReference>
<protein>
    <recommendedName>
        <fullName evidence="4">FHA domain-containing protein</fullName>
    </recommendedName>
</protein>
<dbReference type="EMBL" id="JACHFD010000006">
    <property type="protein sequence ID" value="MBB5351349.1"/>
    <property type="molecule type" value="Genomic_DNA"/>
</dbReference>
<gene>
    <name evidence="2" type="ORF">HNR46_001585</name>
</gene>
<dbReference type="AlphaFoldDB" id="A0A840VC14"/>
<evidence type="ECO:0000313" key="2">
    <source>
        <dbReference type="EMBL" id="MBB5351349.1"/>
    </source>
</evidence>
<sequence length="105" mass="11511">MKFIVKDPNGVLLNGKRIPQGKQITAHPGSSQIIAWRRFGQVDAVDEPEQKEAESPSDDDEPSAKKRAKKQARKKEDGDSDDSKPNGAESGEDNPPDPIESESEK</sequence>